<dbReference type="Pfam" id="PF04577">
    <property type="entry name" value="Glyco_transf_61"/>
    <property type="match status" value="1"/>
</dbReference>
<name>A0A2J8A8F5_9CHLO</name>
<keyword evidence="1" id="KW-0328">Glycosyltransferase</keyword>
<evidence type="ECO:0000313" key="7">
    <source>
        <dbReference type="Proteomes" id="UP000236333"/>
    </source>
</evidence>
<accession>A0A2J8A8F5</accession>
<keyword evidence="3" id="KW-0325">Glycoprotein</keyword>
<gene>
    <name evidence="6" type="ORF">TSOC_004666</name>
</gene>
<keyword evidence="7" id="KW-1185">Reference proteome</keyword>
<evidence type="ECO:0000256" key="1">
    <source>
        <dbReference type="ARBA" id="ARBA00022676"/>
    </source>
</evidence>
<dbReference type="InterPro" id="IPR049625">
    <property type="entry name" value="Glyco_transf_61_cat"/>
</dbReference>
<dbReference type="GO" id="GO:0005794">
    <property type="term" value="C:Golgi apparatus"/>
    <property type="evidence" value="ECO:0007669"/>
    <property type="project" value="UniProtKB-ARBA"/>
</dbReference>
<reference evidence="6 7" key="1">
    <citation type="journal article" date="2017" name="Mol. Biol. Evol.">
        <title>The 4-celled Tetrabaena socialis nuclear genome reveals the essential components for genetic control of cell number at the origin of multicellularity in the volvocine lineage.</title>
        <authorList>
            <person name="Featherston J."/>
            <person name="Arakaki Y."/>
            <person name="Hanschen E.R."/>
            <person name="Ferris P.J."/>
            <person name="Michod R.E."/>
            <person name="Olson B.J.S.C."/>
            <person name="Nozaki H."/>
            <person name="Durand P.M."/>
        </authorList>
    </citation>
    <scope>NUCLEOTIDE SEQUENCE [LARGE SCALE GENOMIC DNA]</scope>
    <source>
        <strain evidence="6 7">NIES-571</strain>
    </source>
</reference>
<dbReference type="Proteomes" id="UP000236333">
    <property type="component" value="Unassembled WGS sequence"/>
</dbReference>
<evidence type="ECO:0000313" key="6">
    <source>
        <dbReference type="EMBL" id="PNH08790.1"/>
    </source>
</evidence>
<dbReference type="PANTHER" id="PTHR20961:SF124">
    <property type="entry name" value="GLYCOSYLTRANSFERASE"/>
    <property type="match status" value="1"/>
</dbReference>
<feature type="domain" description="Glycosyltransferase 61 catalytic" evidence="5">
    <location>
        <begin position="105"/>
        <end position="239"/>
    </location>
</feature>
<dbReference type="GO" id="GO:0016763">
    <property type="term" value="F:pentosyltransferase activity"/>
    <property type="evidence" value="ECO:0007669"/>
    <property type="project" value="UniProtKB-ARBA"/>
</dbReference>
<feature type="region of interest" description="Disordered" evidence="4">
    <location>
        <begin position="79"/>
        <end position="98"/>
    </location>
</feature>
<evidence type="ECO:0000256" key="4">
    <source>
        <dbReference type="SAM" id="MobiDB-lite"/>
    </source>
</evidence>
<comment type="caution">
    <text evidence="6">The sequence shown here is derived from an EMBL/GenBank/DDBJ whole genome shotgun (WGS) entry which is preliminary data.</text>
</comment>
<keyword evidence="2" id="KW-0808">Transferase</keyword>
<dbReference type="OrthoDB" id="544217at2759"/>
<dbReference type="InterPro" id="IPR007657">
    <property type="entry name" value="Glycosyltransferase_61"/>
</dbReference>
<evidence type="ECO:0000256" key="2">
    <source>
        <dbReference type="ARBA" id="ARBA00022679"/>
    </source>
</evidence>
<protein>
    <recommendedName>
        <fullName evidence="5">Glycosyltransferase 61 catalytic domain-containing protein</fullName>
    </recommendedName>
</protein>
<sequence>MRSSSRTIPRCTVPALLYSQWSNNYGEYILRVPTLVHQFQDMQLLNRRMSYMLGIPAKLPAEPFNMDLLRPLMDLEPTTFRDFSRPQPDGTPSRHTAEGTAVRCFERMVVGRIFASSYPHTARMAPVISQYYAEKNLLKATSSPWRDTGPDTLRVLIERRPSGMSRQLWGTEQLLQDCEQAPPLTTPSGRALRLQCISYAFGRSDFAADMAVLRITDVIVAVHGAGAMNILFAPQASSLIEIRPRDFGTTHGEWPNTYMPKMCLESSWQFLFWGLNVDDPELSTAGALEAAGRLMGPQYAARDRHVQLKWAMLWPILEQLVQVDRDVGLYQDAVRNRTFLWLAEAGGKFGLAPEYMATQTLTAPSGSVGAGRRSLTAAHSRGALLPM</sequence>
<evidence type="ECO:0000259" key="5">
    <source>
        <dbReference type="Pfam" id="PF04577"/>
    </source>
</evidence>
<dbReference type="PANTHER" id="PTHR20961">
    <property type="entry name" value="GLYCOSYLTRANSFERASE"/>
    <property type="match status" value="1"/>
</dbReference>
<dbReference type="AlphaFoldDB" id="A0A2J8A8F5"/>
<dbReference type="EMBL" id="PGGS01000116">
    <property type="protein sequence ID" value="PNH08790.1"/>
    <property type="molecule type" value="Genomic_DNA"/>
</dbReference>
<proteinExistence type="predicted"/>
<evidence type="ECO:0000256" key="3">
    <source>
        <dbReference type="ARBA" id="ARBA00023180"/>
    </source>
</evidence>
<organism evidence="6 7">
    <name type="scientific">Tetrabaena socialis</name>
    <dbReference type="NCBI Taxonomy" id="47790"/>
    <lineage>
        <taxon>Eukaryota</taxon>
        <taxon>Viridiplantae</taxon>
        <taxon>Chlorophyta</taxon>
        <taxon>core chlorophytes</taxon>
        <taxon>Chlorophyceae</taxon>
        <taxon>CS clade</taxon>
        <taxon>Chlamydomonadales</taxon>
        <taxon>Tetrabaenaceae</taxon>
        <taxon>Tetrabaena</taxon>
    </lineage>
</organism>